<comment type="caution">
    <text evidence="2">The sequence shown here is derived from an EMBL/GenBank/DDBJ whole genome shotgun (WGS) entry which is preliminary data.</text>
</comment>
<dbReference type="Pfam" id="PF01650">
    <property type="entry name" value="Peptidase_C13"/>
    <property type="match status" value="1"/>
</dbReference>
<dbReference type="InterPro" id="IPR001096">
    <property type="entry name" value="Peptidase_C13"/>
</dbReference>
<accession>A0A8X6XJG9</accession>
<dbReference type="Proteomes" id="UP000886998">
    <property type="component" value="Unassembled WGS sequence"/>
</dbReference>
<dbReference type="EMBL" id="BMAV01010143">
    <property type="protein sequence ID" value="GFY55027.1"/>
    <property type="molecule type" value="Genomic_DNA"/>
</dbReference>
<evidence type="ECO:0000256" key="1">
    <source>
        <dbReference type="ARBA" id="ARBA00009941"/>
    </source>
</evidence>
<reference evidence="2" key="1">
    <citation type="submission" date="2020-08" db="EMBL/GenBank/DDBJ databases">
        <title>Multicomponent nature underlies the extraordinary mechanical properties of spider dragline silk.</title>
        <authorList>
            <person name="Kono N."/>
            <person name="Nakamura H."/>
            <person name="Mori M."/>
            <person name="Yoshida Y."/>
            <person name="Ohtoshi R."/>
            <person name="Malay A.D."/>
            <person name="Moran D.A.P."/>
            <person name="Tomita M."/>
            <person name="Numata K."/>
            <person name="Arakawa K."/>
        </authorList>
    </citation>
    <scope>NUCLEOTIDE SEQUENCE</scope>
</reference>
<dbReference type="GO" id="GO:0004197">
    <property type="term" value="F:cysteine-type endopeptidase activity"/>
    <property type="evidence" value="ECO:0007669"/>
    <property type="project" value="TreeGrafter"/>
</dbReference>
<keyword evidence="3" id="KW-1185">Reference proteome</keyword>
<evidence type="ECO:0000313" key="3">
    <source>
        <dbReference type="Proteomes" id="UP000886998"/>
    </source>
</evidence>
<dbReference type="PANTHER" id="PTHR12000">
    <property type="entry name" value="HEMOGLOBINASE FAMILY MEMBER"/>
    <property type="match status" value="1"/>
</dbReference>
<dbReference type="OrthoDB" id="192611at2759"/>
<dbReference type="AlphaFoldDB" id="A0A8X6XJG9"/>
<dbReference type="GO" id="GO:0051603">
    <property type="term" value="P:proteolysis involved in protein catabolic process"/>
    <property type="evidence" value="ECO:0007669"/>
    <property type="project" value="TreeGrafter"/>
</dbReference>
<evidence type="ECO:0000313" key="2">
    <source>
        <dbReference type="EMBL" id="GFY55027.1"/>
    </source>
</evidence>
<name>A0A8X6XJG9_9ARAC</name>
<gene>
    <name evidence="2" type="primary">LGMN</name>
    <name evidence="2" type="ORF">TNIN_159211</name>
</gene>
<dbReference type="GO" id="GO:0006624">
    <property type="term" value="P:vacuolar protein processing"/>
    <property type="evidence" value="ECO:0007669"/>
    <property type="project" value="TreeGrafter"/>
</dbReference>
<comment type="similarity">
    <text evidence="1">Belongs to the peptidase C13 family.</text>
</comment>
<dbReference type="PANTHER" id="PTHR12000:SF42">
    <property type="entry name" value="LEGUMAIN"/>
    <property type="match status" value="1"/>
</dbReference>
<dbReference type="Gene3D" id="3.40.50.1460">
    <property type="match status" value="1"/>
</dbReference>
<protein>
    <submittedName>
        <fullName evidence="2">Legumain</fullName>
    </submittedName>
</protein>
<organism evidence="2 3">
    <name type="scientific">Trichonephila inaurata madagascariensis</name>
    <dbReference type="NCBI Taxonomy" id="2747483"/>
    <lineage>
        <taxon>Eukaryota</taxon>
        <taxon>Metazoa</taxon>
        <taxon>Ecdysozoa</taxon>
        <taxon>Arthropoda</taxon>
        <taxon>Chelicerata</taxon>
        <taxon>Arachnida</taxon>
        <taxon>Araneae</taxon>
        <taxon>Araneomorphae</taxon>
        <taxon>Entelegynae</taxon>
        <taxon>Araneoidea</taxon>
        <taxon>Nephilidae</taxon>
        <taxon>Trichonephila</taxon>
        <taxon>Trichonephila inaurata</taxon>
    </lineage>
</organism>
<sequence length="104" mass="12037">MNGKMVIYIEVCESGSMFENILPSNIKVYATTAVNSEESSYACYFDDKRDTYLGDTYRVHWMEDSDQEVLTTEALQKQFKIVKKKTTESRAGVRRYEHCPIACE</sequence>
<dbReference type="GO" id="GO:0005773">
    <property type="term" value="C:vacuole"/>
    <property type="evidence" value="ECO:0007669"/>
    <property type="project" value="GOC"/>
</dbReference>
<proteinExistence type="inferred from homology"/>